<name>A0A953LF67_SYMTR</name>
<dbReference type="AlphaFoldDB" id="A0A953LF67"/>
<sequence length="71" mass="8315">MIYPPRYRPRDWQRRFGPINCSKCGRFVGKDGDPDVFYDDYNGGWEIGYPLCGRCLRQKQARLQQNGGEGR</sequence>
<gene>
    <name evidence="1" type="ORF">CWE10_13820</name>
</gene>
<dbReference type="Proteomes" id="UP000732377">
    <property type="component" value="Unassembled WGS sequence"/>
</dbReference>
<protein>
    <submittedName>
        <fullName evidence="1">Uncharacterized protein</fullName>
    </submittedName>
</protein>
<evidence type="ECO:0000313" key="1">
    <source>
        <dbReference type="EMBL" id="MBY6277265.1"/>
    </source>
</evidence>
<organism evidence="1 2">
    <name type="scientific">Symbiobacterium thermophilum</name>
    <dbReference type="NCBI Taxonomy" id="2734"/>
    <lineage>
        <taxon>Bacteria</taxon>
        <taxon>Bacillati</taxon>
        <taxon>Bacillota</taxon>
        <taxon>Clostridia</taxon>
        <taxon>Eubacteriales</taxon>
        <taxon>Symbiobacteriaceae</taxon>
        <taxon>Symbiobacterium</taxon>
    </lineage>
</organism>
<reference evidence="1" key="1">
    <citation type="submission" date="2017-11" db="EMBL/GenBank/DDBJ databases">
        <title>Three new genomes from thermophilic consortium.</title>
        <authorList>
            <person name="Quaggio R."/>
            <person name="Amgarten D."/>
            <person name="Setubal J.C."/>
        </authorList>
    </citation>
    <scope>NUCLEOTIDE SEQUENCE</scope>
    <source>
        <strain evidence="1">ZCTH01-B2</strain>
    </source>
</reference>
<evidence type="ECO:0000313" key="2">
    <source>
        <dbReference type="Proteomes" id="UP000732377"/>
    </source>
</evidence>
<proteinExistence type="predicted"/>
<dbReference type="EMBL" id="PIUK01000156">
    <property type="protein sequence ID" value="MBY6277265.1"/>
    <property type="molecule type" value="Genomic_DNA"/>
</dbReference>
<comment type="caution">
    <text evidence="1">The sequence shown here is derived from an EMBL/GenBank/DDBJ whole genome shotgun (WGS) entry which is preliminary data.</text>
</comment>
<accession>A0A953LF67</accession>